<evidence type="ECO:0000256" key="1">
    <source>
        <dbReference type="SAM" id="SignalP"/>
    </source>
</evidence>
<gene>
    <name evidence="2" type="ORF">IM725_08765</name>
</gene>
<dbReference type="Pfam" id="PF13663">
    <property type="entry name" value="DUF4148"/>
    <property type="match status" value="1"/>
</dbReference>
<feature type="chain" id="PRO_5046508432" evidence="1">
    <location>
        <begin position="23"/>
        <end position="117"/>
    </location>
</feature>
<accession>A0ABR9SE76</accession>
<protein>
    <submittedName>
        <fullName evidence="2">DUF4148 domain-containing protein</fullName>
    </submittedName>
</protein>
<comment type="caution">
    <text evidence="2">The sequence shown here is derived from an EMBL/GenBank/DDBJ whole genome shotgun (WGS) entry which is preliminary data.</text>
</comment>
<sequence>MNRSYTTIAAIAFATLAGSAMADTVIPSWGPVRSTGDTSLTRQQVQAETQQAIRSGTIVAAGERAATVRELEPGRFPAAGTQVATTREEVKRELAAALHHGDLAASNAYGRDTSRLY</sequence>
<dbReference type="Proteomes" id="UP000715965">
    <property type="component" value="Unassembled WGS sequence"/>
</dbReference>
<proteinExistence type="predicted"/>
<feature type="signal peptide" evidence="1">
    <location>
        <begin position="1"/>
        <end position="22"/>
    </location>
</feature>
<keyword evidence="3" id="KW-1185">Reference proteome</keyword>
<organism evidence="2 3">
    <name type="scientific">Ramlibacter aquaticus</name>
    <dbReference type="NCBI Taxonomy" id="2780094"/>
    <lineage>
        <taxon>Bacteria</taxon>
        <taxon>Pseudomonadati</taxon>
        <taxon>Pseudomonadota</taxon>
        <taxon>Betaproteobacteria</taxon>
        <taxon>Burkholderiales</taxon>
        <taxon>Comamonadaceae</taxon>
        <taxon>Ramlibacter</taxon>
    </lineage>
</organism>
<keyword evidence="1" id="KW-0732">Signal</keyword>
<evidence type="ECO:0000313" key="2">
    <source>
        <dbReference type="EMBL" id="MBE7940659.1"/>
    </source>
</evidence>
<name>A0ABR9SE76_9BURK</name>
<evidence type="ECO:0000313" key="3">
    <source>
        <dbReference type="Proteomes" id="UP000715965"/>
    </source>
</evidence>
<dbReference type="RefSeq" id="WP_193780199.1">
    <property type="nucleotide sequence ID" value="NZ_JADDOJ010000028.1"/>
</dbReference>
<dbReference type="InterPro" id="IPR025421">
    <property type="entry name" value="DUF4148"/>
</dbReference>
<dbReference type="EMBL" id="JADDOJ010000028">
    <property type="protein sequence ID" value="MBE7940659.1"/>
    <property type="molecule type" value="Genomic_DNA"/>
</dbReference>
<reference evidence="2 3" key="1">
    <citation type="submission" date="2020-10" db="EMBL/GenBank/DDBJ databases">
        <title>Draft genome of Ramlibacter aquaticus LMG 30558.</title>
        <authorList>
            <person name="Props R."/>
        </authorList>
    </citation>
    <scope>NUCLEOTIDE SEQUENCE [LARGE SCALE GENOMIC DNA]</scope>
    <source>
        <strain evidence="2 3">LMG 30558</strain>
    </source>
</reference>